<dbReference type="AlphaFoldDB" id="A0AAW6T2B4"/>
<proteinExistence type="predicted"/>
<sequence>MGMNKPKNPGDVIGVRLPKETPEEVIQWINKPRDETLSSYCADILVDAIKQRIKEENNQFTHISLPIKLPNEIVNKLKQPYVLNLVTEMILRLLSNEPTFTTLSMEDGDENNKQAGASSPKRNVTDTQETTNQEVDAFEKLLLKK</sequence>
<evidence type="ECO:0000313" key="3">
    <source>
        <dbReference type="Proteomes" id="UP001159179"/>
    </source>
</evidence>
<dbReference type="RefSeq" id="WP_280618133.1">
    <property type="nucleotide sequence ID" value="NZ_JAROYP010000014.1"/>
</dbReference>
<evidence type="ECO:0000313" key="2">
    <source>
        <dbReference type="EMBL" id="MDH5163424.1"/>
    </source>
</evidence>
<gene>
    <name evidence="2" type="ORF">P5X88_21040</name>
</gene>
<accession>A0AAW6T2B4</accession>
<evidence type="ECO:0000256" key="1">
    <source>
        <dbReference type="SAM" id="MobiDB-lite"/>
    </source>
</evidence>
<dbReference type="EMBL" id="JAROYP010000014">
    <property type="protein sequence ID" value="MDH5163424.1"/>
    <property type="molecule type" value="Genomic_DNA"/>
</dbReference>
<feature type="compositionally biased region" description="Polar residues" evidence="1">
    <location>
        <begin position="113"/>
        <end position="131"/>
    </location>
</feature>
<protein>
    <submittedName>
        <fullName evidence="2">Uncharacterized protein</fullName>
    </submittedName>
</protein>
<reference evidence="2" key="1">
    <citation type="submission" date="2023-03" db="EMBL/GenBank/DDBJ databases">
        <title>Bacterial isolates from washroom surfaces on a university campus.</title>
        <authorList>
            <person name="Holman D.B."/>
            <person name="Gzyl K.E."/>
            <person name="Taheri A.E."/>
        </authorList>
    </citation>
    <scope>NUCLEOTIDE SEQUENCE</scope>
    <source>
        <strain evidence="2">RD03</strain>
    </source>
</reference>
<name>A0AAW6T2B4_9BACI</name>
<organism evidence="2 3">
    <name type="scientific">Heyndrickxia oleronia</name>
    <dbReference type="NCBI Taxonomy" id="38875"/>
    <lineage>
        <taxon>Bacteria</taxon>
        <taxon>Bacillati</taxon>
        <taxon>Bacillota</taxon>
        <taxon>Bacilli</taxon>
        <taxon>Bacillales</taxon>
        <taxon>Bacillaceae</taxon>
        <taxon>Heyndrickxia</taxon>
    </lineage>
</organism>
<feature type="region of interest" description="Disordered" evidence="1">
    <location>
        <begin position="101"/>
        <end position="131"/>
    </location>
</feature>
<comment type="caution">
    <text evidence="2">The sequence shown here is derived from an EMBL/GenBank/DDBJ whole genome shotgun (WGS) entry which is preliminary data.</text>
</comment>
<dbReference type="Proteomes" id="UP001159179">
    <property type="component" value="Unassembled WGS sequence"/>
</dbReference>